<keyword evidence="3 5" id="KW-0238">DNA-binding</keyword>
<sequence length="419" mass="45734">MPILKLGRRAVTGLPEVTKTTIFYDSELTGFGVKVTATGAQSWIVEYRPGEGGRRVAKKRLVIGTPSTLSPEKAREAAEKLLAKVKLGADPAADRGAARKAETVDELIDSFIEKHLKPKRKAGTIRLSTGYIKNHIRPAIGKKKANAVTHSDVDRLHRKIGETHSVTANRVVALIGTIYAFGLKAKVLPKGTENPAAGIEHFDERQRQRYLTEEELQRLGDALREAETTGLPQVVDEAKKSKHARKPENRFVKIDQHAAAALRLLLFTGSRLREILDLRWKEYDAGRGLLFLPDSKTGQKTVVLSAPAIAILDALPRVGLYVIAGESAGAKDETPRADLNRPWRAVRKRAGIEDVRIHDLRHSFASVGAGSDLGLPIIGRLLGHTQASTTQRYAHIAVHPAKRAADLIAGKIADAMNGK</sequence>
<feature type="domain" description="Core-binding (CB)" evidence="7">
    <location>
        <begin position="102"/>
        <end position="183"/>
    </location>
</feature>
<dbReference type="InterPro" id="IPR002104">
    <property type="entry name" value="Integrase_catalytic"/>
</dbReference>
<comment type="similarity">
    <text evidence="1">Belongs to the 'phage' integrase family.</text>
</comment>
<evidence type="ECO:0000259" key="6">
    <source>
        <dbReference type="PROSITE" id="PS51898"/>
    </source>
</evidence>
<dbReference type="InterPro" id="IPR004107">
    <property type="entry name" value="Integrase_SAM-like_N"/>
</dbReference>
<dbReference type="EMBL" id="LJYG01000108">
    <property type="protein sequence ID" value="KRQ03095.1"/>
    <property type="molecule type" value="Genomic_DNA"/>
</dbReference>
<evidence type="ECO:0000313" key="9">
    <source>
        <dbReference type="Proteomes" id="UP000051936"/>
    </source>
</evidence>
<reference evidence="8 9" key="1">
    <citation type="submission" date="2015-09" db="EMBL/GenBank/DDBJ databases">
        <title>Draft Genome Sequence of Bradyrhizobium manausense Strain BR 3351T, a Novel Symbiotic Nitrogen-Fixing Alphaproteobacterium Isolated from Brazilian Amazon Rain Forest.</title>
        <authorList>
            <person name="De Araujo J.L."/>
            <person name="Zilli J.E."/>
        </authorList>
    </citation>
    <scope>NUCLEOTIDE SEQUENCE [LARGE SCALE GENOMIC DNA]</scope>
    <source>
        <strain evidence="8 9">BR3351</strain>
    </source>
</reference>
<dbReference type="InterPro" id="IPR044068">
    <property type="entry name" value="CB"/>
</dbReference>
<dbReference type="Gene3D" id="1.10.150.130">
    <property type="match status" value="1"/>
</dbReference>
<dbReference type="InterPro" id="IPR013762">
    <property type="entry name" value="Integrase-like_cat_sf"/>
</dbReference>
<comment type="caution">
    <text evidence="8">The sequence shown here is derived from an EMBL/GenBank/DDBJ whole genome shotgun (WGS) entry which is preliminary data.</text>
</comment>
<proteinExistence type="inferred from homology"/>
<keyword evidence="9" id="KW-1185">Reference proteome</keyword>
<dbReference type="PANTHER" id="PTHR30629:SF2">
    <property type="entry name" value="PROPHAGE INTEGRASE INTS-RELATED"/>
    <property type="match status" value="1"/>
</dbReference>
<dbReference type="GO" id="GO:0015074">
    <property type="term" value="P:DNA integration"/>
    <property type="evidence" value="ECO:0007669"/>
    <property type="project" value="UniProtKB-KW"/>
</dbReference>
<evidence type="ECO:0000256" key="3">
    <source>
        <dbReference type="ARBA" id="ARBA00023125"/>
    </source>
</evidence>
<accession>A0A0R3D003</accession>
<dbReference type="Pfam" id="PF13356">
    <property type="entry name" value="Arm-DNA-bind_3"/>
    <property type="match status" value="1"/>
</dbReference>
<name>A0A0R3D003_9BRAD</name>
<dbReference type="STRING" id="989370.AOQ71_30490"/>
<evidence type="ECO:0000259" key="7">
    <source>
        <dbReference type="PROSITE" id="PS51900"/>
    </source>
</evidence>
<dbReference type="RefSeq" id="WP_057754797.1">
    <property type="nucleotide sequence ID" value="NZ_LJYG01000108.1"/>
</dbReference>
<evidence type="ECO:0000256" key="4">
    <source>
        <dbReference type="ARBA" id="ARBA00023172"/>
    </source>
</evidence>
<dbReference type="Pfam" id="PF14659">
    <property type="entry name" value="Phage_int_SAM_3"/>
    <property type="match status" value="1"/>
</dbReference>
<dbReference type="InterPro" id="IPR038488">
    <property type="entry name" value="Integrase_DNA-bd_sf"/>
</dbReference>
<dbReference type="InterPro" id="IPR050808">
    <property type="entry name" value="Phage_Integrase"/>
</dbReference>
<gene>
    <name evidence="8" type="ORF">AOQ71_30490</name>
</gene>
<dbReference type="PANTHER" id="PTHR30629">
    <property type="entry name" value="PROPHAGE INTEGRASE"/>
    <property type="match status" value="1"/>
</dbReference>
<dbReference type="OrthoDB" id="7615137at2"/>
<dbReference type="Proteomes" id="UP000051936">
    <property type="component" value="Unassembled WGS sequence"/>
</dbReference>
<dbReference type="PROSITE" id="PS51900">
    <property type="entry name" value="CB"/>
    <property type="match status" value="1"/>
</dbReference>
<evidence type="ECO:0000256" key="2">
    <source>
        <dbReference type="ARBA" id="ARBA00022908"/>
    </source>
</evidence>
<dbReference type="Gene3D" id="1.10.443.10">
    <property type="entry name" value="Intergrase catalytic core"/>
    <property type="match status" value="1"/>
</dbReference>
<dbReference type="Pfam" id="PF00589">
    <property type="entry name" value="Phage_integrase"/>
    <property type="match status" value="1"/>
</dbReference>
<feature type="domain" description="Tyr recombinase" evidence="6">
    <location>
        <begin position="206"/>
        <end position="406"/>
    </location>
</feature>
<dbReference type="GO" id="GO:0006310">
    <property type="term" value="P:DNA recombination"/>
    <property type="evidence" value="ECO:0007669"/>
    <property type="project" value="UniProtKB-KW"/>
</dbReference>
<keyword evidence="2" id="KW-0229">DNA integration</keyword>
<evidence type="ECO:0000256" key="1">
    <source>
        <dbReference type="ARBA" id="ARBA00008857"/>
    </source>
</evidence>
<dbReference type="Gene3D" id="3.30.160.390">
    <property type="entry name" value="Integrase, DNA-binding domain"/>
    <property type="match status" value="1"/>
</dbReference>
<dbReference type="InterPro" id="IPR025166">
    <property type="entry name" value="Integrase_DNA_bind_dom"/>
</dbReference>
<dbReference type="InterPro" id="IPR010998">
    <property type="entry name" value="Integrase_recombinase_N"/>
</dbReference>
<dbReference type="SUPFAM" id="SSF56349">
    <property type="entry name" value="DNA breaking-rejoining enzymes"/>
    <property type="match status" value="1"/>
</dbReference>
<dbReference type="PROSITE" id="PS51898">
    <property type="entry name" value="TYR_RECOMBINASE"/>
    <property type="match status" value="1"/>
</dbReference>
<dbReference type="InterPro" id="IPR011010">
    <property type="entry name" value="DNA_brk_join_enz"/>
</dbReference>
<protein>
    <submittedName>
        <fullName evidence="8">Integrase</fullName>
    </submittedName>
</protein>
<dbReference type="AlphaFoldDB" id="A0A0R3D003"/>
<dbReference type="CDD" id="cd00796">
    <property type="entry name" value="INT_Rci_Hp1_C"/>
    <property type="match status" value="1"/>
</dbReference>
<evidence type="ECO:0000313" key="8">
    <source>
        <dbReference type="EMBL" id="KRQ03095.1"/>
    </source>
</evidence>
<evidence type="ECO:0000256" key="5">
    <source>
        <dbReference type="PROSITE-ProRule" id="PRU01248"/>
    </source>
</evidence>
<keyword evidence="4" id="KW-0233">DNA recombination</keyword>
<dbReference type="GO" id="GO:0003677">
    <property type="term" value="F:DNA binding"/>
    <property type="evidence" value="ECO:0007669"/>
    <property type="project" value="UniProtKB-UniRule"/>
</dbReference>
<organism evidence="8 9">
    <name type="scientific">Bradyrhizobium manausense</name>
    <dbReference type="NCBI Taxonomy" id="989370"/>
    <lineage>
        <taxon>Bacteria</taxon>
        <taxon>Pseudomonadati</taxon>
        <taxon>Pseudomonadota</taxon>
        <taxon>Alphaproteobacteria</taxon>
        <taxon>Hyphomicrobiales</taxon>
        <taxon>Nitrobacteraceae</taxon>
        <taxon>Bradyrhizobium</taxon>
    </lineage>
</organism>